<accession>Q23D83</accession>
<dbReference type="OrthoDB" id="498543at2759"/>
<dbReference type="InterPro" id="IPR024954">
    <property type="entry name" value="SSRP1_DD"/>
</dbReference>
<organism evidence="12 13">
    <name type="scientific">Tetrahymena thermophila (strain SB210)</name>
    <dbReference type="NCBI Taxonomy" id="312017"/>
    <lineage>
        <taxon>Eukaryota</taxon>
        <taxon>Sar</taxon>
        <taxon>Alveolata</taxon>
        <taxon>Ciliophora</taxon>
        <taxon>Intramacronucleata</taxon>
        <taxon>Oligohymenophorea</taxon>
        <taxon>Hymenostomatida</taxon>
        <taxon>Tetrahymenina</taxon>
        <taxon>Tetrahymenidae</taxon>
        <taxon>Tetrahymena</taxon>
    </lineage>
</organism>
<dbReference type="CDD" id="cd13231">
    <property type="entry name" value="PH2_SSRP1-like"/>
    <property type="match status" value="1"/>
</dbReference>
<keyword evidence="7 9" id="KW-0234">DNA repair</keyword>
<dbReference type="CDD" id="cd13230">
    <property type="entry name" value="PH1_SSRP1-like"/>
    <property type="match status" value="1"/>
</dbReference>
<dbReference type="SUPFAM" id="SSF50729">
    <property type="entry name" value="PH domain-like"/>
    <property type="match status" value="1"/>
</dbReference>
<proteinExistence type="inferred from homology"/>
<evidence type="ECO:0000313" key="12">
    <source>
        <dbReference type="EMBL" id="EAR94676.2"/>
    </source>
</evidence>
<evidence type="ECO:0000256" key="10">
    <source>
        <dbReference type="SAM" id="MobiDB-lite"/>
    </source>
</evidence>
<keyword evidence="2 9" id="KW-0158">Chromosome</keyword>
<dbReference type="GO" id="GO:0042393">
    <property type="term" value="F:histone binding"/>
    <property type="evidence" value="ECO:0007669"/>
    <property type="project" value="TreeGrafter"/>
</dbReference>
<feature type="compositionally biased region" description="Basic residues" evidence="10">
    <location>
        <begin position="381"/>
        <end position="391"/>
    </location>
</feature>
<evidence type="ECO:0000313" key="13">
    <source>
        <dbReference type="Proteomes" id="UP000009168"/>
    </source>
</evidence>
<comment type="function">
    <text evidence="9">Component of the FACT complex, a general chromatin factor that acts to reorganize nucleosomes. The FACT complex is involved in multiple processes that require DNA as a template such as mRNA elongation, DNA replication and DNA repair. During transcription elongation the FACT complex acts as a histone chaperone that both destabilizes and restores nucleosomal structure. It facilitates the passage of RNA polymerase II and transcription by promoting the dissociation of one histone H2A-H2B dimer from the nucleosome, then subsequently promotes the reestablishment of the nucleosome following the passage of RNA polymerase II.</text>
</comment>
<dbReference type="HOGENOM" id="CLU_017374_3_1_1"/>
<gene>
    <name evidence="12" type="ORF">TTHERM_00049080</name>
</gene>
<evidence type="ECO:0000256" key="7">
    <source>
        <dbReference type="ARBA" id="ARBA00023204"/>
    </source>
</evidence>
<evidence type="ECO:0000256" key="2">
    <source>
        <dbReference type="ARBA" id="ARBA00022454"/>
    </source>
</evidence>
<feature type="region of interest" description="Disordered" evidence="10">
    <location>
        <begin position="354"/>
        <end position="437"/>
    </location>
</feature>
<dbReference type="FunCoup" id="Q23D83">
    <property type="interactions" value="702"/>
</dbReference>
<evidence type="ECO:0000256" key="9">
    <source>
        <dbReference type="RuleBase" id="RU364013"/>
    </source>
</evidence>
<dbReference type="PANTHER" id="PTHR45849:SF1">
    <property type="entry name" value="FACT COMPLEX SUBUNIT SSRP1"/>
    <property type="match status" value="1"/>
</dbReference>
<dbReference type="eggNOG" id="KOG0526">
    <property type="taxonomic scope" value="Eukaryota"/>
</dbReference>
<keyword evidence="3 9" id="KW-0235">DNA replication</keyword>
<dbReference type="GO" id="GO:0035101">
    <property type="term" value="C:FACT complex"/>
    <property type="evidence" value="ECO:0007669"/>
    <property type="project" value="TreeGrafter"/>
</dbReference>
<dbReference type="InterPro" id="IPR000969">
    <property type="entry name" value="SSRP1/POB3"/>
</dbReference>
<evidence type="ECO:0000256" key="1">
    <source>
        <dbReference type="ARBA" id="ARBA00010060"/>
    </source>
</evidence>
<feature type="compositionally biased region" description="Acidic residues" evidence="10">
    <location>
        <begin position="83"/>
        <end position="94"/>
    </location>
</feature>
<dbReference type="SMART" id="SM01287">
    <property type="entry name" value="Rtt106"/>
    <property type="match status" value="1"/>
</dbReference>
<feature type="domain" description="Histone chaperone RTT106/FACT complex subunit SPT16-like middle" evidence="11">
    <location>
        <begin position="261"/>
        <end position="352"/>
    </location>
</feature>
<dbReference type="Pfam" id="PF03531">
    <property type="entry name" value="SSrecog"/>
    <property type="match status" value="1"/>
</dbReference>
<evidence type="ECO:0000256" key="3">
    <source>
        <dbReference type="ARBA" id="ARBA00022705"/>
    </source>
</evidence>
<dbReference type="PANTHER" id="PTHR45849">
    <property type="entry name" value="FACT COMPLEX SUBUNIT SSRP1"/>
    <property type="match status" value="1"/>
</dbReference>
<dbReference type="InterPro" id="IPR011993">
    <property type="entry name" value="PH-like_dom_sf"/>
</dbReference>
<evidence type="ECO:0000259" key="11">
    <source>
        <dbReference type="SMART" id="SM01287"/>
    </source>
</evidence>
<dbReference type="Gene3D" id="2.30.29.220">
    <property type="entry name" value="Structure-specific recognition protein (SSRP1)"/>
    <property type="match status" value="1"/>
</dbReference>
<dbReference type="Pfam" id="PF21103">
    <property type="entry name" value="PH1_SSRP1-like"/>
    <property type="match status" value="1"/>
</dbReference>
<keyword evidence="4 9" id="KW-0227">DNA damage</keyword>
<dbReference type="GeneID" id="7830955"/>
<keyword evidence="8 9" id="KW-0539">Nucleus</keyword>
<reference evidence="13" key="1">
    <citation type="journal article" date="2006" name="PLoS Biol.">
        <title>Macronuclear genome sequence of the ciliate Tetrahymena thermophila, a model eukaryote.</title>
        <authorList>
            <person name="Eisen J.A."/>
            <person name="Coyne R.S."/>
            <person name="Wu M."/>
            <person name="Wu D."/>
            <person name="Thiagarajan M."/>
            <person name="Wortman J.R."/>
            <person name="Badger J.H."/>
            <person name="Ren Q."/>
            <person name="Amedeo P."/>
            <person name="Jones K.M."/>
            <person name="Tallon L.J."/>
            <person name="Delcher A.L."/>
            <person name="Salzberg S.L."/>
            <person name="Silva J.C."/>
            <person name="Haas B.J."/>
            <person name="Majoros W.H."/>
            <person name="Farzad M."/>
            <person name="Carlton J.M."/>
            <person name="Smith R.K. Jr."/>
            <person name="Garg J."/>
            <person name="Pearlman R.E."/>
            <person name="Karrer K.M."/>
            <person name="Sun L."/>
            <person name="Manning G."/>
            <person name="Elde N.C."/>
            <person name="Turkewitz A.P."/>
            <person name="Asai D.J."/>
            <person name="Wilkes D.E."/>
            <person name="Wang Y."/>
            <person name="Cai H."/>
            <person name="Collins K."/>
            <person name="Stewart B.A."/>
            <person name="Lee S.R."/>
            <person name="Wilamowska K."/>
            <person name="Weinberg Z."/>
            <person name="Ruzzo W.L."/>
            <person name="Wloga D."/>
            <person name="Gaertig J."/>
            <person name="Frankel J."/>
            <person name="Tsao C.-C."/>
            <person name="Gorovsky M.A."/>
            <person name="Keeling P.J."/>
            <person name="Waller R.F."/>
            <person name="Patron N.J."/>
            <person name="Cherry J.M."/>
            <person name="Stover N.A."/>
            <person name="Krieger C.J."/>
            <person name="del Toro C."/>
            <person name="Ryder H.F."/>
            <person name="Williamson S.C."/>
            <person name="Barbeau R.A."/>
            <person name="Hamilton E.P."/>
            <person name="Orias E."/>
        </authorList>
    </citation>
    <scope>NUCLEOTIDE SEQUENCE [LARGE SCALE GENOMIC DNA]</scope>
    <source>
        <strain evidence="13">SB210</strain>
    </source>
</reference>
<keyword evidence="6 9" id="KW-0804">Transcription</keyword>
<evidence type="ECO:0000256" key="6">
    <source>
        <dbReference type="ARBA" id="ARBA00023163"/>
    </source>
</evidence>
<dbReference type="Gene3D" id="2.30.29.30">
    <property type="entry name" value="Pleckstrin-homology domain (PH domain)/Phosphotyrosine-binding domain (PTB)"/>
    <property type="match status" value="1"/>
</dbReference>
<dbReference type="Pfam" id="PF08512">
    <property type="entry name" value="Rttp106-like_middle"/>
    <property type="match status" value="1"/>
</dbReference>
<dbReference type="Gene3D" id="2.30.29.150">
    <property type="match status" value="1"/>
</dbReference>
<comment type="similarity">
    <text evidence="1 9">Belongs to the SSRP1 family.</text>
</comment>
<dbReference type="GO" id="GO:0031491">
    <property type="term" value="F:nucleosome binding"/>
    <property type="evidence" value="ECO:0007669"/>
    <property type="project" value="TreeGrafter"/>
</dbReference>
<keyword evidence="5 9" id="KW-0805">Transcription regulation</keyword>
<evidence type="ECO:0000256" key="8">
    <source>
        <dbReference type="ARBA" id="ARBA00023242"/>
    </source>
</evidence>
<dbReference type="EMBL" id="GG662712">
    <property type="protein sequence ID" value="EAR94676.2"/>
    <property type="molecule type" value="Genomic_DNA"/>
</dbReference>
<feature type="compositionally biased region" description="Acidic residues" evidence="10">
    <location>
        <begin position="401"/>
        <end position="437"/>
    </location>
</feature>
<dbReference type="OMA" id="KNEHGIT"/>
<evidence type="ECO:0000256" key="4">
    <source>
        <dbReference type="ARBA" id="ARBA00022763"/>
    </source>
</evidence>
<dbReference type="InterPro" id="IPR013719">
    <property type="entry name" value="RTT106/SPT16-like_middle_dom"/>
</dbReference>
<dbReference type="STRING" id="312017.Q23D83"/>
<dbReference type="GO" id="GO:0006281">
    <property type="term" value="P:DNA repair"/>
    <property type="evidence" value="ECO:0007669"/>
    <property type="project" value="UniProtKB-KW"/>
</dbReference>
<name>Q23D83_TETTS</name>
<feature type="region of interest" description="Disordered" evidence="10">
    <location>
        <begin position="75"/>
        <end position="97"/>
    </location>
</feature>
<dbReference type="FunFam" id="2.30.29.150:FF:000001">
    <property type="entry name" value="Fact complex subunit ssrp1"/>
    <property type="match status" value="1"/>
</dbReference>
<evidence type="ECO:0000256" key="5">
    <source>
        <dbReference type="ARBA" id="ARBA00023015"/>
    </source>
</evidence>
<feature type="compositionally biased region" description="Acidic residues" evidence="10">
    <location>
        <begin position="360"/>
        <end position="376"/>
    </location>
</feature>
<dbReference type="InterPro" id="IPR048993">
    <property type="entry name" value="SSRP1-like_PH1"/>
</dbReference>
<dbReference type="GO" id="GO:0003677">
    <property type="term" value="F:DNA binding"/>
    <property type="evidence" value="ECO:0007669"/>
    <property type="project" value="InterPro"/>
</dbReference>
<protein>
    <recommendedName>
        <fullName evidence="9">FACT complex subunit SSRP1</fullName>
    </recommendedName>
</protein>
<dbReference type="GO" id="GO:0006260">
    <property type="term" value="P:DNA replication"/>
    <property type="evidence" value="ECO:0007669"/>
    <property type="project" value="UniProtKB-KW"/>
</dbReference>
<dbReference type="RefSeq" id="XP_001014803.2">
    <property type="nucleotide sequence ID" value="XM_001014803.3"/>
</dbReference>
<dbReference type="InterPro" id="IPR038167">
    <property type="entry name" value="SSRP1_sf"/>
</dbReference>
<comment type="subcellular location">
    <subcellularLocation>
        <location evidence="9">Nucleus</location>
    </subcellularLocation>
    <subcellularLocation>
        <location evidence="9">Chromosome</location>
    </subcellularLocation>
</comment>
<dbReference type="Proteomes" id="UP000009168">
    <property type="component" value="Unassembled WGS sequence"/>
</dbReference>
<dbReference type="InterPro" id="IPR050454">
    <property type="entry name" value="RTT106/SSRP1_HistChap/FACT"/>
</dbReference>
<dbReference type="KEGG" id="tet:TTHERM_00049080"/>
<dbReference type="PRINTS" id="PR00887">
    <property type="entry name" value="SSRCOGNITION"/>
</dbReference>
<keyword evidence="13" id="KW-1185">Reference proteome</keyword>
<dbReference type="AlphaFoldDB" id="Q23D83"/>
<dbReference type="SMR" id="Q23D83"/>
<dbReference type="InParanoid" id="Q23D83"/>
<sequence length="437" mass="50397">MSDRCYKGVNWGNVTFEDDQLVLSHNKRRLCKLSLKKFTNSTVNKTDIVIDLNTVDLQDDEDQLCEMRLFIPQQQDAQMKPEDDGEGEEKEGEDSVGGYADQLNSEIITKAKIGQYSGQSIVKFEDISLLVPRGKYQLDMYKKTVRFHGSSFNYIVEYSNVIKGFLLPQPDEVHVAFVLGLDQPLKIGNTVHSYIVMQFKKEQKANIKVNIDPEEKKEDKLKDLDEEYDGFLYEIAGQLFKTLCNNVQIIMPAGFQSSDKQNCLKCTLKTHQGLLYPMRKSLIFIYKPVIHIQISDIQKVEFNRVGNATLNKLFDVKVFTKTTTPQFFGFERKELDVLLEYFKSKNIKITYDDTNQGATFDDEDEEFTDSISEDEEEGKRAQRKSAKRANKAVKGQSGLPLDDDDEEEDEDFDADEFESEDDEEEEEDEDEDEDFEQ</sequence>